<proteinExistence type="inferred from homology"/>
<dbReference type="PANTHER" id="PTHR45674:SF4">
    <property type="entry name" value="DNA LIGASE 1"/>
    <property type="match status" value="1"/>
</dbReference>
<dbReference type="Gene3D" id="3.30.470.30">
    <property type="entry name" value="DNA ligase/mRNA capping enzyme"/>
    <property type="match status" value="1"/>
</dbReference>
<name>A0ABW6SG22_9NOCA</name>
<accession>A0ABW6SG22</accession>
<dbReference type="InterPro" id="IPR012310">
    <property type="entry name" value="DNA_ligase_ATP-dep_cent"/>
</dbReference>
<gene>
    <name evidence="6" type="ORF">ACFYXQ_46975</name>
</gene>
<evidence type="ECO:0000256" key="1">
    <source>
        <dbReference type="ARBA" id="ARBA00007572"/>
    </source>
</evidence>
<dbReference type="PROSITE" id="PS50160">
    <property type="entry name" value="DNA_LIGASE_A3"/>
    <property type="match status" value="1"/>
</dbReference>
<dbReference type="Pfam" id="PF04679">
    <property type="entry name" value="DNA_ligase_A_C"/>
    <property type="match status" value="1"/>
</dbReference>
<sequence length="310" mass="33837">MLATASKRPPGPDPAWAVEMKWDGMRAISQISGTGARFWSRNGHEVTLSFPELAEAFPGIIGLVLDGEIVAPDPATGAPSFSRLQHRLGTRPSAALRAAVPVRYFVFDVLEIAAESVMDLPYLERRERLDELHLDGGPIRVPPTWIGEDPERMLRIAADAALEGIVLKRTNSRYQPGRRSRAWLKVALRKVETFAVVGWLEGSGTNRGSLGSLVLAGRLHGQLRFAGSVGSGFTIAGRRAIRDALDRIARPDSPLDVEPPREIARSAHWCDPIIAVDVAYRELTGDGVLRQPSFKGVRSDVDASEIGWPT</sequence>
<dbReference type="Gene3D" id="2.40.50.140">
    <property type="entry name" value="Nucleic acid-binding proteins"/>
    <property type="match status" value="1"/>
</dbReference>
<dbReference type="GO" id="GO:0016874">
    <property type="term" value="F:ligase activity"/>
    <property type="evidence" value="ECO:0007669"/>
    <property type="project" value="UniProtKB-KW"/>
</dbReference>
<dbReference type="InterPro" id="IPR050191">
    <property type="entry name" value="ATP-dep_DNA_ligase"/>
</dbReference>
<dbReference type="SUPFAM" id="SSF50249">
    <property type="entry name" value="Nucleic acid-binding proteins"/>
    <property type="match status" value="1"/>
</dbReference>
<reference evidence="6 7" key="1">
    <citation type="submission" date="2024-10" db="EMBL/GenBank/DDBJ databases">
        <title>The Natural Products Discovery Center: Release of the First 8490 Sequenced Strains for Exploring Actinobacteria Biosynthetic Diversity.</title>
        <authorList>
            <person name="Kalkreuter E."/>
            <person name="Kautsar S.A."/>
            <person name="Yang D."/>
            <person name="Bader C.D."/>
            <person name="Teijaro C.N."/>
            <person name="Fluegel L."/>
            <person name="Davis C.M."/>
            <person name="Simpson J.R."/>
            <person name="Lauterbach L."/>
            <person name="Steele A.D."/>
            <person name="Gui C."/>
            <person name="Meng S."/>
            <person name="Li G."/>
            <person name="Viehrig K."/>
            <person name="Ye F."/>
            <person name="Su P."/>
            <person name="Kiefer A.F."/>
            <person name="Nichols A."/>
            <person name="Cepeda A.J."/>
            <person name="Yan W."/>
            <person name="Fan B."/>
            <person name="Jiang Y."/>
            <person name="Adhikari A."/>
            <person name="Zheng C.-J."/>
            <person name="Schuster L."/>
            <person name="Cowan T.M."/>
            <person name="Smanski M.J."/>
            <person name="Chevrette M.G."/>
            <person name="De Carvalho L.P.S."/>
            <person name="Shen B."/>
        </authorList>
    </citation>
    <scope>NUCLEOTIDE SEQUENCE [LARGE SCALE GENOMIC DNA]</scope>
    <source>
        <strain evidence="6 7">NPDC002593</strain>
    </source>
</reference>
<comment type="catalytic activity">
    <reaction evidence="4">
        <text>ATP + (deoxyribonucleotide)n-3'-hydroxyl + 5'-phospho-(deoxyribonucleotide)m = (deoxyribonucleotide)n+m + AMP + diphosphate.</text>
        <dbReference type="EC" id="6.5.1.1"/>
    </reaction>
</comment>
<evidence type="ECO:0000313" key="7">
    <source>
        <dbReference type="Proteomes" id="UP001601992"/>
    </source>
</evidence>
<evidence type="ECO:0000313" key="6">
    <source>
        <dbReference type="EMBL" id="MFF3575291.1"/>
    </source>
</evidence>
<protein>
    <recommendedName>
        <fullName evidence="2">DNA ligase (ATP)</fullName>
        <ecNumber evidence="2">6.5.1.1</ecNumber>
    </recommendedName>
</protein>
<evidence type="ECO:0000256" key="2">
    <source>
        <dbReference type="ARBA" id="ARBA00012727"/>
    </source>
</evidence>
<dbReference type="SUPFAM" id="SSF56091">
    <property type="entry name" value="DNA ligase/mRNA capping enzyme, catalytic domain"/>
    <property type="match status" value="1"/>
</dbReference>
<dbReference type="InterPro" id="IPR012340">
    <property type="entry name" value="NA-bd_OB-fold"/>
</dbReference>
<dbReference type="Gene3D" id="3.30.1490.70">
    <property type="match status" value="1"/>
</dbReference>
<dbReference type="CDD" id="cd07906">
    <property type="entry name" value="Adenylation_DNA_ligase_LigD_LigC"/>
    <property type="match status" value="1"/>
</dbReference>
<dbReference type="CDD" id="cd07971">
    <property type="entry name" value="OBF_DNA_ligase_LigD"/>
    <property type="match status" value="1"/>
</dbReference>
<dbReference type="RefSeq" id="WP_387407188.1">
    <property type="nucleotide sequence ID" value="NZ_JBIAQY010000058.1"/>
</dbReference>
<keyword evidence="7" id="KW-1185">Reference proteome</keyword>
<dbReference type="EC" id="6.5.1.1" evidence="2"/>
<dbReference type="Proteomes" id="UP001601992">
    <property type="component" value="Unassembled WGS sequence"/>
</dbReference>
<comment type="similarity">
    <text evidence="1">Belongs to the ATP-dependent DNA ligase family.</text>
</comment>
<evidence type="ECO:0000256" key="3">
    <source>
        <dbReference type="ARBA" id="ARBA00022598"/>
    </source>
</evidence>
<organism evidence="6 7">
    <name type="scientific">Nocardia jiangxiensis</name>
    <dbReference type="NCBI Taxonomy" id="282685"/>
    <lineage>
        <taxon>Bacteria</taxon>
        <taxon>Bacillati</taxon>
        <taxon>Actinomycetota</taxon>
        <taxon>Actinomycetes</taxon>
        <taxon>Mycobacteriales</taxon>
        <taxon>Nocardiaceae</taxon>
        <taxon>Nocardia</taxon>
    </lineage>
</organism>
<dbReference type="PANTHER" id="PTHR45674">
    <property type="entry name" value="DNA LIGASE 1/3 FAMILY MEMBER"/>
    <property type="match status" value="1"/>
</dbReference>
<keyword evidence="3 6" id="KW-0436">Ligase</keyword>
<dbReference type="Pfam" id="PF01068">
    <property type="entry name" value="DNA_ligase_A_M"/>
    <property type="match status" value="1"/>
</dbReference>
<dbReference type="InterPro" id="IPR012309">
    <property type="entry name" value="DNA_ligase_ATP-dep_C"/>
</dbReference>
<evidence type="ECO:0000259" key="5">
    <source>
        <dbReference type="PROSITE" id="PS50160"/>
    </source>
</evidence>
<feature type="domain" description="ATP-dependent DNA ligase family profile" evidence="5">
    <location>
        <begin position="95"/>
        <end position="231"/>
    </location>
</feature>
<dbReference type="EMBL" id="JBIAQY010000058">
    <property type="protein sequence ID" value="MFF3575291.1"/>
    <property type="molecule type" value="Genomic_DNA"/>
</dbReference>
<evidence type="ECO:0000256" key="4">
    <source>
        <dbReference type="ARBA" id="ARBA00034003"/>
    </source>
</evidence>
<comment type="caution">
    <text evidence="6">The sequence shown here is derived from an EMBL/GenBank/DDBJ whole genome shotgun (WGS) entry which is preliminary data.</text>
</comment>